<gene>
    <name evidence="2" type="ORF">OG563_25710</name>
</gene>
<organism evidence="2 3">
    <name type="scientific">Nocardia vinacea</name>
    <dbReference type="NCBI Taxonomy" id="96468"/>
    <lineage>
        <taxon>Bacteria</taxon>
        <taxon>Bacillati</taxon>
        <taxon>Actinomycetota</taxon>
        <taxon>Actinomycetes</taxon>
        <taxon>Mycobacteriales</taxon>
        <taxon>Nocardiaceae</taxon>
        <taxon>Nocardia</taxon>
    </lineage>
</organism>
<protein>
    <submittedName>
        <fullName evidence="2">Monovalent cation/H(+) antiporter subunit G</fullName>
    </submittedName>
</protein>
<accession>A0ABZ1YK30</accession>
<dbReference type="Pfam" id="PF03334">
    <property type="entry name" value="PhaG_MnhG_YufB"/>
    <property type="match status" value="1"/>
</dbReference>
<dbReference type="InterPro" id="IPR005133">
    <property type="entry name" value="PhaG_MnhG_YufB"/>
</dbReference>
<evidence type="ECO:0000256" key="1">
    <source>
        <dbReference type="SAM" id="Phobius"/>
    </source>
</evidence>
<keyword evidence="1" id="KW-1133">Transmembrane helix</keyword>
<keyword evidence="1" id="KW-0472">Membrane</keyword>
<reference evidence="2" key="1">
    <citation type="submission" date="2022-10" db="EMBL/GenBank/DDBJ databases">
        <title>The complete genomes of actinobacterial strains from the NBC collection.</title>
        <authorList>
            <person name="Joergensen T.S."/>
            <person name="Alvarez Arevalo M."/>
            <person name="Sterndorff E.B."/>
            <person name="Faurdal D."/>
            <person name="Vuksanovic O."/>
            <person name="Mourched A.-S."/>
            <person name="Charusanti P."/>
            <person name="Shaw S."/>
            <person name="Blin K."/>
            <person name="Weber T."/>
        </authorList>
    </citation>
    <scope>NUCLEOTIDE SEQUENCE</scope>
    <source>
        <strain evidence="2">NBC_01482</strain>
    </source>
</reference>
<sequence>MISFFVDTLLAIGTLAAVAASVAALRPRSVYARLHYSSIISSVSGPFIVLAVLIAEGPGLTTAIVAVTLLLLALTAPVLSAAIGRLNARTDGRIEAPQ</sequence>
<proteinExistence type="predicted"/>
<dbReference type="RefSeq" id="WP_329405281.1">
    <property type="nucleotide sequence ID" value="NZ_CP109441.1"/>
</dbReference>
<feature type="transmembrane region" description="Helical" evidence="1">
    <location>
        <begin position="62"/>
        <end position="83"/>
    </location>
</feature>
<name>A0ABZ1YK30_9NOCA</name>
<feature type="transmembrane region" description="Helical" evidence="1">
    <location>
        <begin position="34"/>
        <end position="55"/>
    </location>
</feature>
<dbReference type="EMBL" id="CP109441">
    <property type="protein sequence ID" value="WUV42655.1"/>
    <property type="molecule type" value="Genomic_DNA"/>
</dbReference>
<evidence type="ECO:0000313" key="3">
    <source>
        <dbReference type="Proteomes" id="UP001432062"/>
    </source>
</evidence>
<keyword evidence="3" id="KW-1185">Reference proteome</keyword>
<evidence type="ECO:0000313" key="2">
    <source>
        <dbReference type="EMBL" id="WUV42655.1"/>
    </source>
</evidence>
<keyword evidence="1" id="KW-0812">Transmembrane</keyword>
<dbReference type="Proteomes" id="UP001432062">
    <property type="component" value="Chromosome"/>
</dbReference>